<dbReference type="EMBL" id="VDLY02000002">
    <property type="protein sequence ID" value="KAB8169730.1"/>
    <property type="molecule type" value="Genomic_DNA"/>
</dbReference>
<dbReference type="SUPFAM" id="SSF53822">
    <property type="entry name" value="Periplasmic binding protein-like I"/>
    <property type="match status" value="1"/>
</dbReference>
<comment type="caution">
    <text evidence="2">The sequence shown here is derived from an EMBL/GenBank/DDBJ whole genome shotgun (WGS) entry which is preliminary data.</text>
</comment>
<evidence type="ECO:0000313" key="2">
    <source>
        <dbReference type="EMBL" id="KAB8169730.1"/>
    </source>
</evidence>
<name>A0A5N6APA1_9ACTN</name>
<dbReference type="InterPro" id="IPR028082">
    <property type="entry name" value="Peripla_BP_I"/>
</dbReference>
<sequence length="144" mass="15354">MAAGLYRLLDSQLSPLVRRIGLPPCGTKGPSGKRAGGAVPGDVPTDAVLFDDFAVGHSVTDAMLERGHAAPAVLWSESDVTSVRDRFSGYLRALHDRGLVGHPDRSALVSYVDLPPERRRERLLSLLDSPLGLTALICGNAVTR</sequence>
<feature type="domain" description="Periplasmic binding protein/LacI sugar binding" evidence="1">
    <location>
        <begin position="45"/>
        <end position="141"/>
    </location>
</feature>
<reference evidence="2" key="1">
    <citation type="submission" date="2019-10" db="EMBL/GenBank/DDBJ databases">
        <title>Nonomuraea sp. nov., isolated from Phyllanthus amarus.</title>
        <authorList>
            <person name="Klykleung N."/>
            <person name="Tanasupawat S."/>
        </authorList>
    </citation>
    <scope>NUCLEOTIDE SEQUENCE [LARGE SCALE GENOMIC DNA]</scope>
    <source>
        <strain evidence="2">3MP-10</strain>
    </source>
</reference>
<dbReference type="Pfam" id="PF00532">
    <property type="entry name" value="Peripla_BP_1"/>
    <property type="match status" value="1"/>
</dbReference>
<dbReference type="Gene3D" id="3.40.50.2300">
    <property type="match status" value="1"/>
</dbReference>
<protein>
    <recommendedName>
        <fullName evidence="1">Periplasmic binding protein/LacI sugar binding domain-containing protein</fullName>
    </recommendedName>
</protein>
<dbReference type="OrthoDB" id="7363114at2"/>
<dbReference type="AlphaFoldDB" id="A0A5N6APA1"/>
<evidence type="ECO:0000313" key="3">
    <source>
        <dbReference type="Proteomes" id="UP000314251"/>
    </source>
</evidence>
<evidence type="ECO:0000259" key="1">
    <source>
        <dbReference type="Pfam" id="PF00532"/>
    </source>
</evidence>
<dbReference type="Proteomes" id="UP000314251">
    <property type="component" value="Unassembled WGS sequence"/>
</dbReference>
<keyword evidence="3" id="KW-1185">Reference proteome</keyword>
<dbReference type="InterPro" id="IPR001761">
    <property type="entry name" value="Peripla_BP/Lac1_sug-bd_dom"/>
</dbReference>
<proteinExistence type="predicted"/>
<organism evidence="2 3">
    <name type="scientific">Streptomyces mimosae</name>
    <dbReference type="NCBI Taxonomy" id="2586635"/>
    <lineage>
        <taxon>Bacteria</taxon>
        <taxon>Bacillati</taxon>
        <taxon>Actinomycetota</taxon>
        <taxon>Actinomycetes</taxon>
        <taxon>Kitasatosporales</taxon>
        <taxon>Streptomycetaceae</taxon>
        <taxon>Streptomyces</taxon>
    </lineage>
</organism>
<accession>A0A5N6APA1</accession>
<gene>
    <name evidence="2" type="ORF">FH607_003065</name>
</gene>